<keyword evidence="4" id="KW-1185">Reference proteome</keyword>
<dbReference type="PANTHER" id="PTHR41349">
    <property type="match status" value="1"/>
</dbReference>
<feature type="signal peptide" evidence="1">
    <location>
        <begin position="1"/>
        <end position="21"/>
    </location>
</feature>
<keyword evidence="1" id="KW-0732">Signal</keyword>
<dbReference type="STRING" id="1387353.BSF38_04225"/>
<dbReference type="RefSeq" id="WP_076348944.1">
    <property type="nucleotide sequence ID" value="NZ_CP019082.1"/>
</dbReference>
<evidence type="ECO:0000256" key="1">
    <source>
        <dbReference type="SAM" id="SignalP"/>
    </source>
</evidence>
<dbReference type="Proteomes" id="UP000186309">
    <property type="component" value="Chromosome"/>
</dbReference>
<feature type="chain" id="PRO_5012233951" description="Endonuclease/exonuclease/phosphatase domain-containing protein" evidence="1">
    <location>
        <begin position="22"/>
        <end position="303"/>
    </location>
</feature>
<dbReference type="GO" id="GO:0003824">
    <property type="term" value="F:catalytic activity"/>
    <property type="evidence" value="ECO:0007669"/>
    <property type="project" value="InterPro"/>
</dbReference>
<name>A0A1U7CUR5_9BACT</name>
<evidence type="ECO:0000259" key="2">
    <source>
        <dbReference type="Pfam" id="PF03372"/>
    </source>
</evidence>
<sequence>MRCFRFLLVASILAAATAVLGVPIRGDEAAGPIRVLAWNIWNGGDEAKNEPSPARKIEKQKRVAEAIRASGADVVAMVETYGSGETIARELGFHFHPRGTNVSILSRWPIKEDLSVYKPFHCVGALVEAPDGRRLAVYSVWIHYVDDVWTDPHSRDGRTPADLIAKDGPSRVTEVRAILDGVTAKTAALTNATVIVAGDFNSNSHLDYTEAARDQYGLVVDWPVTRTVAEAGFRDAYRVCNPKVDRKKDRTWSPRSPDQIQDRIDFVFWKGDALAPRSATMIDQAPGRWPSDHAAVLVEFAAP</sequence>
<dbReference type="InterPro" id="IPR036691">
    <property type="entry name" value="Endo/exonu/phosph_ase_sf"/>
</dbReference>
<gene>
    <name evidence="3" type="ORF">BSF38_04225</name>
</gene>
<protein>
    <recommendedName>
        <fullName evidence="2">Endonuclease/exonuclease/phosphatase domain-containing protein</fullName>
    </recommendedName>
</protein>
<dbReference type="Gene3D" id="3.60.10.10">
    <property type="entry name" value="Endonuclease/exonuclease/phosphatase"/>
    <property type="match status" value="1"/>
</dbReference>
<dbReference type="EMBL" id="CP019082">
    <property type="protein sequence ID" value="APW62675.1"/>
    <property type="molecule type" value="Genomic_DNA"/>
</dbReference>
<dbReference type="InterPro" id="IPR005135">
    <property type="entry name" value="Endo/exonuclease/phosphatase"/>
</dbReference>
<dbReference type="SUPFAM" id="SSF56219">
    <property type="entry name" value="DNase I-like"/>
    <property type="match status" value="1"/>
</dbReference>
<dbReference type="KEGG" id="pbor:BSF38_04225"/>
<dbReference type="AlphaFoldDB" id="A0A1U7CUR5"/>
<feature type="domain" description="Endonuclease/exonuclease/phosphatase" evidence="2">
    <location>
        <begin position="37"/>
        <end position="293"/>
    </location>
</feature>
<dbReference type="PANTHER" id="PTHR41349:SF1">
    <property type="entry name" value="PROTEIN CBG08683"/>
    <property type="match status" value="1"/>
</dbReference>
<evidence type="ECO:0000313" key="4">
    <source>
        <dbReference type="Proteomes" id="UP000186309"/>
    </source>
</evidence>
<accession>A0A1U7CUR5</accession>
<organism evidence="3 4">
    <name type="scientific">Paludisphaera borealis</name>
    <dbReference type="NCBI Taxonomy" id="1387353"/>
    <lineage>
        <taxon>Bacteria</taxon>
        <taxon>Pseudomonadati</taxon>
        <taxon>Planctomycetota</taxon>
        <taxon>Planctomycetia</taxon>
        <taxon>Isosphaerales</taxon>
        <taxon>Isosphaeraceae</taxon>
        <taxon>Paludisphaera</taxon>
    </lineage>
</organism>
<proteinExistence type="predicted"/>
<evidence type="ECO:0000313" key="3">
    <source>
        <dbReference type="EMBL" id="APW62675.1"/>
    </source>
</evidence>
<reference evidence="4" key="1">
    <citation type="submission" date="2016-12" db="EMBL/GenBank/DDBJ databases">
        <title>Comparative genomics of four Isosphaeraceae planctomycetes: a common pool of plasmids and glycoside hydrolase genes.</title>
        <authorList>
            <person name="Ivanova A."/>
        </authorList>
    </citation>
    <scope>NUCLEOTIDE SEQUENCE [LARGE SCALE GENOMIC DNA]</scope>
    <source>
        <strain evidence="4">PX4</strain>
    </source>
</reference>
<dbReference type="Pfam" id="PF03372">
    <property type="entry name" value="Exo_endo_phos"/>
    <property type="match status" value="1"/>
</dbReference>